<dbReference type="InterPro" id="IPR013785">
    <property type="entry name" value="Aldolase_TIM"/>
</dbReference>
<dbReference type="Gene3D" id="3.20.20.70">
    <property type="entry name" value="Aldolase class I"/>
    <property type="match status" value="1"/>
</dbReference>
<dbReference type="GO" id="GO:0008840">
    <property type="term" value="F:4-hydroxy-tetrahydrodipicolinate synthase activity"/>
    <property type="evidence" value="ECO:0007669"/>
    <property type="project" value="TreeGrafter"/>
</dbReference>
<dbReference type="AlphaFoldDB" id="A0A6N7EIC1"/>
<keyword evidence="3" id="KW-1185">Reference proteome</keyword>
<evidence type="ECO:0000313" key="3">
    <source>
        <dbReference type="Proteomes" id="UP000437709"/>
    </source>
</evidence>
<protein>
    <submittedName>
        <fullName evidence="2">Dihydrodipicolinate synthase family protein</fullName>
    </submittedName>
</protein>
<proteinExistence type="predicted"/>
<dbReference type="Pfam" id="PF00701">
    <property type="entry name" value="DHDPS"/>
    <property type="match status" value="1"/>
</dbReference>
<organism evidence="2 3">
    <name type="scientific">Georgenia subflava</name>
    <dbReference type="NCBI Taxonomy" id="1622177"/>
    <lineage>
        <taxon>Bacteria</taxon>
        <taxon>Bacillati</taxon>
        <taxon>Actinomycetota</taxon>
        <taxon>Actinomycetes</taxon>
        <taxon>Micrococcales</taxon>
        <taxon>Bogoriellaceae</taxon>
        <taxon>Georgenia</taxon>
    </lineage>
</organism>
<gene>
    <name evidence="2" type="ORF">GB881_05315</name>
</gene>
<dbReference type="EMBL" id="WHPC01000012">
    <property type="protein sequence ID" value="MPV36477.1"/>
    <property type="molecule type" value="Genomic_DNA"/>
</dbReference>
<name>A0A6N7EIC1_9MICO</name>
<sequence>MAGVLTEPLRSDVLTRRLRSGVVIPAHPLALDDGGAVDLRAQRALTRYYLAAGAHGMAVGVHTSQFELHDDRGLLEEVWRLAASEVAAAGGDALLVAGLTGDTADAVAEAEIAAAAGYQAALLCGWGMAEVTEEALLDRARAVGEVLPTMGFYLQESVGGRRLGRDYWRRLFDLESVVAVKTAPFDRYRTNDVVQTLLEHDRWDDVVVLTGNDDTIVHDLITPYRREVGGTVREVRAAGGLLGQWAVGTRAAVQLLEKVRAATAEGAVPVDLLADASALVDVNAAVFDVDNDFAGCVPGVNEVLRQQGLVRTARCLGPDVLSPGQAELIATVRERHPDLLDEGFVATHVEEWLA</sequence>
<evidence type="ECO:0000313" key="2">
    <source>
        <dbReference type="EMBL" id="MPV36477.1"/>
    </source>
</evidence>
<dbReference type="RefSeq" id="WP_152193331.1">
    <property type="nucleotide sequence ID" value="NZ_VUKD01000001.1"/>
</dbReference>
<dbReference type="InterPro" id="IPR002220">
    <property type="entry name" value="DapA-like"/>
</dbReference>
<dbReference type="PANTHER" id="PTHR12128:SF51">
    <property type="entry name" value="BLL4205 PROTEIN"/>
    <property type="match status" value="1"/>
</dbReference>
<evidence type="ECO:0000256" key="1">
    <source>
        <dbReference type="ARBA" id="ARBA00023239"/>
    </source>
</evidence>
<dbReference type="OrthoDB" id="9770698at2"/>
<keyword evidence="1" id="KW-0456">Lyase</keyword>
<reference evidence="2 3" key="1">
    <citation type="submission" date="2019-10" db="EMBL/GenBank/DDBJ databases">
        <title>Georgenia wutianyii sp. nov. and Georgenia yuyongxinii sp. nov. isolated from plateau pika (Ochotona curzoniae) in the Qinghai-Tibet plateau of China.</title>
        <authorList>
            <person name="Tian Z."/>
        </authorList>
    </citation>
    <scope>NUCLEOTIDE SEQUENCE [LARGE SCALE GENOMIC DNA]</scope>
    <source>
        <strain evidence="2 3">JCM 19765</strain>
    </source>
</reference>
<dbReference type="SUPFAM" id="SSF51569">
    <property type="entry name" value="Aldolase"/>
    <property type="match status" value="1"/>
</dbReference>
<accession>A0A6N7EIC1</accession>
<dbReference type="PANTHER" id="PTHR12128">
    <property type="entry name" value="DIHYDRODIPICOLINATE SYNTHASE"/>
    <property type="match status" value="1"/>
</dbReference>
<dbReference type="Proteomes" id="UP000437709">
    <property type="component" value="Unassembled WGS sequence"/>
</dbReference>
<comment type="caution">
    <text evidence="2">The sequence shown here is derived from an EMBL/GenBank/DDBJ whole genome shotgun (WGS) entry which is preliminary data.</text>
</comment>
<dbReference type="SMART" id="SM01130">
    <property type="entry name" value="DHDPS"/>
    <property type="match status" value="1"/>
</dbReference>